<organism evidence="2 3">
    <name type="scientific">Ulvibacter litoralis</name>
    <dbReference type="NCBI Taxonomy" id="227084"/>
    <lineage>
        <taxon>Bacteria</taxon>
        <taxon>Pseudomonadati</taxon>
        <taxon>Bacteroidota</taxon>
        <taxon>Flavobacteriia</taxon>
        <taxon>Flavobacteriales</taxon>
        <taxon>Flavobacteriaceae</taxon>
        <taxon>Ulvibacter</taxon>
    </lineage>
</organism>
<feature type="signal peptide" evidence="1">
    <location>
        <begin position="1"/>
        <end position="18"/>
    </location>
</feature>
<feature type="chain" id="PRO_5011729651" description="Deoxyribose-phosphate aldolase" evidence="1">
    <location>
        <begin position="19"/>
        <end position="266"/>
    </location>
</feature>
<gene>
    <name evidence="2" type="ORF">SAMN05421855_102606</name>
</gene>
<dbReference type="PROSITE" id="PS51257">
    <property type="entry name" value="PROKAR_LIPOPROTEIN"/>
    <property type="match status" value="1"/>
</dbReference>
<dbReference type="InterPro" id="IPR045444">
    <property type="entry name" value="DUF6503"/>
</dbReference>
<dbReference type="Proteomes" id="UP000199321">
    <property type="component" value="Unassembled WGS sequence"/>
</dbReference>
<dbReference type="STRING" id="227084.SAMN05421855_102606"/>
<protein>
    <recommendedName>
        <fullName evidence="4">Deoxyribose-phosphate aldolase</fullName>
    </recommendedName>
</protein>
<reference evidence="2 3" key="1">
    <citation type="submission" date="2016-10" db="EMBL/GenBank/DDBJ databases">
        <authorList>
            <person name="de Groot N.N."/>
        </authorList>
    </citation>
    <scope>NUCLEOTIDE SEQUENCE [LARGE SCALE GENOMIC DNA]</scope>
    <source>
        <strain evidence="2 3">DSM 16195</strain>
    </source>
</reference>
<proteinExistence type="predicted"/>
<name>A0A1G7FK73_9FLAO</name>
<keyword evidence="3" id="KW-1185">Reference proteome</keyword>
<sequence>MRIHTSVLVLLTITTLLACNNKKTETTTSSEEKEMTVAPTKLSEAEILLNEAIQAHGGDLYDTANYSFVFRENTYTFKNDGQSYEYTKTAKKEDSTTIDVLKNGVFSRTVNNEPVTLSEKKTKSATGAINSVIYFATLPHKLNDASVLKEYLGETTIKGQTYAVLGITFKQEGGGEDFDDEFHYWINSETKKIDYLAYNYKVNKGGVRFRSAYNRSVIDGITFQDYINYKVEVGTPLLDIPSLYEAGKLTELSKIETEQILNLNNK</sequence>
<accession>A0A1G7FK73</accession>
<evidence type="ECO:0000313" key="2">
    <source>
        <dbReference type="EMBL" id="SDE76284.1"/>
    </source>
</evidence>
<evidence type="ECO:0008006" key="4">
    <source>
        <dbReference type="Google" id="ProtNLM"/>
    </source>
</evidence>
<dbReference type="OrthoDB" id="982433at2"/>
<keyword evidence="1" id="KW-0732">Signal</keyword>
<evidence type="ECO:0000256" key="1">
    <source>
        <dbReference type="SAM" id="SignalP"/>
    </source>
</evidence>
<dbReference type="Pfam" id="PF20113">
    <property type="entry name" value="DUF6503"/>
    <property type="match status" value="1"/>
</dbReference>
<dbReference type="RefSeq" id="WP_093143344.1">
    <property type="nucleotide sequence ID" value="NZ_BMWO01000002.1"/>
</dbReference>
<dbReference type="AlphaFoldDB" id="A0A1G7FK73"/>
<evidence type="ECO:0000313" key="3">
    <source>
        <dbReference type="Proteomes" id="UP000199321"/>
    </source>
</evidence>
<dbReference type="EMBL" id="FNBA01000002">
    <property type="protein sequence ID" value="SDE76284.1"/>
    <property type="molecule type" value="Genomic_DNA"/>
</dbReference>